<dbReference type="PANTHER" id="PTHR43415:SF3">
    <property type="entry name" value="GNAT-FAMILY ACETYLTRANSFERASE"/>
    <property type="match status" value="1"/>
</dbReference>
<comment type="caution">
    <text evidence="3">The sequence shown here is derived from an EMBL/GenBank/DDBJ whole genome shotgun (WGS) entry which is preliminary data.</text>
</comment>
<evidence type="ECO:0000259" key="2">
    <source>
        <dbReference type="PROSITE" id="PS51186"/>
    </source>
</evidence>
<dbReference type="EMBL" id="LSRC01000048">
    <property type="protein sequence ID" value="KXI16268.1"/>
    <property type="molecule type" value="Genomic_DNA"/>
</dbReference>
<name>A0A135Z3Q7_GARVA</name>
<dbReference type="GO" id="GO:0016747">
    <property type="term" value="F:acyltransferase activity, transferring groups other than amino-acyl groups"/>
    <property type="evidence" value="ECO:0007669"/>
    <property type="project" value="InterPro"/>
</dbReference>
<dbReference type="AlphaFoldDB" id="A0A135Z3Q7"/>
<proteinExistence type="predicted"/>
<feature type="region of interest" description="Disordered" evidence="1">
    <location>
        <begin position="278"/>
        <end position="414"/>
    </location>
</feature>
<feature type="compositionally biased region" description="Basic and acidic residues" evidence="1">
    <location>
        <begin position="379"/>
        <end position="393"/>
    </location>
</feature>
<feature type="compositionally biased region" description="Low complexity" evidence="1">
    <location>
        <begin position="369"/>
        <end position="378"/>
    </location>
</feature>
<dbReference type="InterPro" id="IPR016181">
    <property type="entry name" value="Acyl_CoA_acyltransferase"/>
</dbReference>
<evidence type="ECO:0000313" key="4">
    <source>
        <dbReference type="Proteomes" id="UP000070505"/>
    </source>
</evidence>
<dbReference type="InterPro" id="IPR000182">
    <property type="entry name" value="GNAT_dom"/>
</dbReference>
<evidence type="ECO:0000313" key="3">
    <source>
        <dbReference type="EMBL" id="KXI16268.1"/>
    </source>
</evidence>
<feature type="compositionally biased region" description="Low complexity" evidence="1">
    <location>
        <begin position="310"/>
        <end position="339"/>
    </location>
</feature>
<feature type="compositionally biased region" description="Basic residues" evidence="1">
    <location>
        <begin position="349"/>
        <end position="358"/>
    </location>
</feature>
<evidence type="ECO:0000256" key="1">
    <source>
        <dbReference type="SAM" id="MobiDB-lite"/>
    </source>
</evidence>
<dbReference type="Gene3D" id="3.40.630.30">
    <property type="match status" value="1"/>
</dbReference>
<protein>
    <submittedName>
        <fullName evidence="3">Acetyltransferase, GNAT family</fullName>
    </submittedName>
</protein>
<dbReference type="PANTHER" id="PTHR43415">
    <property type="entry name" value="SPERMIDINE N(1)-ACETYLTRANSFERASE"/>
    <property type="match status" value="1"/>
</dbReference>
<dbReference type="Pfam" id="PF13302">
    <property type="entry name" value="Acetyltransf_3"/>
    <property type="match status" value="1"/>
</dbReference>
<feature type="compositionally biased region" description="Basic and acidic residues" evidence="1">
    <location>
        <begin position="296"/>
        <end position="309"/>
    </location>
</feature>
<dbReference type="Proteomes" id="UP000070505">
    <property type="component" value="Unassembled WGS sequence"/>
</dbReference>
<reference evidence="3 4" key="1">
    <citation type="submission" date="2016-02" db="EMBL/GenBank/DDBJ databases">
        <authorList>
            <person name="Wen L."/>
            <person name="He K."/>
            <person name="Yang H."/>
        </authorList>
    </citation>
    <scope>NUCLEOTIDE SEQUENCE [LARGE SCALE GENOMIC DNA]</scope>
    <source>
        <strain evidence="3 4">CMW7778B</strain>
    </source>
</reference>
<sequence>MEDMDMKEMNLSISDACESLDSRALPVSIDIPEIRGEMAKLRPATLDDLSRMDDLHAFDSAALITGKDSQSERTMVHAWVERSVQWSKNSCFADDSSNGCNECRFSGDVQSRPTIAWAIVPDVLDDEENKSASIIGMIFLIDIDGWARSARIQVVLGRDYRGRGYSRDAMPRVMTYGFASLPVGLGMHRIWVGVPATNTRSLSVYQSLGFMRTGTARDALWDSYNQKYQDFVVMDTLADEYDAIRSLDAFGLHVIEENPGVREALSAHEHSIAVPIKTSSSFEKPGESKFNGVLDHNSESFDDSSKDESSSNISSIKSDSVSLNVGNVGNDVNVGNAGNYSNDGNNSIKSKKQSKRAWWRFLGRDRNNHNSNKWNNKSSDNRNNKISESENNKLDNSALSRVNNTTTGSEVNER</sequence>
<dbReference type="SUPFAM" id="SSF55729">
    <property type="entry name" value="Acyl-CoA N-acyltransferases (Nat)"/>
    <property type="match status" value="1"/>
</dbReference>
<feature type="domain" description="N-acetyltransferase" evidence="2">
    <location>
        <begin position="39"/>
        <end position="239"/>
    </location>
</feature>
<dbReference type="PATRIC" id="fig|2702.101.peg.1129"/>
<keyword evidence="3" id="KW-0808">Transferase</keyword>
<feature type="compositionally biased region" description="Polar residues" evidence="1">
    <location>
        <begin position="394"/>
        <end position="414"/>
    </location>
</feature>
<dbReference type="PROSITE" id="PS51186">
    <property type="entry name" value="GNAT"/>
    <property type="match status" value="1"/>
</dbReference>
<accession>A0A135Z3Q7</accession>
<gene>
    <name evidence="3" type="ORF">HMPREF3230_01142</name>
</gene>
<organism evidence="3 4">
    <name type="scientific">Gardnerella vaginalis</name>
    <dbReference type="NCBI Taxonomy" id="2702"/>
    <lineage>
        <taxon>Bacteria</taxon>
        <taxon>Bacillati</taxon>
        <taxon>Actinomycetota</taxon>
        <taxon>Actinomycetes</taxon>
        <taxon>Bifidobacteriales</taxon>
        <taxon>Bifidobacteriaceae</taxon>
        <taxon>Gardnerella</taxon>
    </lineage>
</organism>